<feature type="chain" id="PRO_5034371120" description="Parathyroid hormone" evidence="10">
    <location>
        <begin position="22"/>
        <end position="112"/>
    </location>
</feature>
<dbReference type="Ensembl" id="ENSGWIT00000021620.1">
    <property type="protein sequence ID" value="ENSGWIP00000019641.1"/>
    <property type="gene ID" value="ENSGWIG00000010714.1"/>
</dbReference>
<keyword evidence="6" id="KW-0165">Cleavage on pair of basic residues</keyword>
<dbReference type="GO" id="GO:0005576">
    <property type="term" value="C:extracellular region"/>
    <property type="evidence" value="ECO:0007669"/>
    <property type="project" value="UniProtKB-SubCell"/>
</dbReference>
<dbReference type="InterPro" id="IPR003625">
    <property type="entry name" value="PTH"/>
</dbReference>
<evidence type="ECO:0000313" key="12">
    <source>
        <dbReference type="Proteomes" id="UP000694680"/>
    </source>
</evidence>
<accession>A0A8C5G741</accession>
<dbReference type="PANTHER" id="PTHR10541">
    <property type="entry name" value="PARATHYROID HORMONE"/>
    <property type="match status" value="1"/>
</dbReference>
<keyword evidence="12" id="KW-1185">Reference proteome</keyword>
<keyword evidence="7 10" id="KW-0372">Hormone</keyword>
<dbReference type="GO" id="GO:0046326">
    <property type="term" value="P:positive regulation of D-glucose import"/>
    <property type="evidence" value="ECO:0007669"/>
    <property type="project" value="UniProtKB-UniRule"/>
</dbReference>
<comment type="similarity">
    <text evidence="2 10">Belongs to the parathyroid hormone family.</text>
</comment>
<evidence type="ECO:0000256" key="3">
    <source>
        <dbReference type="ARBA" id="ARBA00011605"/>
    </source>
</evidence>
<dbReference type="GO" id="GO:0006874">
    <property type="term" value="P:intracellular calcium ion homeostasis"/>
    <property type="evidence" value="ECO:0007669"/>
    <property type="project" value="InterPro"/>
</dbReference>
<reference evidence="11" key="2">
    <citation type="submission" date="2025-08" db="UniProtKB">
        <authorList>
            <consortium name="Ensembl"/>
        </authorList>
    </citation>
    <scope>IDENTIFICATION</scope>
</reference>
<reference evidence="11" key="1">
    <citation type="submission" date="2020-06" db="EMBL/GenBank/DDBJ databases">
        <authorList>
            <consortium name="Wellcome Sanger Institute Data Sharing"/>
        </authorList>
    </citation>
    <scope>NUCLEOTIDE SEQUENCE [LARGE SCALE GENOMIC DNA]</scope>
</reference>
<comment type="subunit">
    <text evidence="3">Interacts with PTH1R (via N-terminal extracellular domain).</text>
</comment>
<evidence type="ECO:0000256" key="6">
    <source>
        <dbReference type="ARBA" id="ARBA00022685"/>
    </source>
</evidence>
<dbReference type="InterPro" id="IPR001415">
    <property type="entry name" value="PTH/PTH-rel"/>
</dbReference>
<keyword evidence="5 10" id="KW-0964">Secreted</keyword>
<organism evidence="11 12">
    <name type="scientific">Gouania willdenowi</name>
    <name type="common">Blunt-snouted clingfish</name>
    <name type="synonym">Lepadogaster willdenowi</name>
    <dbReference type="NCBI Taxonomy" id="441366"/>
    <lineage>
        <taxon>Eukaryota</taxon>
        <taxon>Metazoa</taxon>
        <taxon>Chordata</taxon>
        <taxon>Craniata</taxon>
        <taxon>Vertebrata</taxon>
        <taxon>Euteleostomi</taxon>
        <taxon>Actinopterygii</taxon>
        <taxon>Neopterygii</taxon>
        <taxon>Teleostei</taxon>
        <taxon>Neoteleostei</taxon>
        <taxon>Acanthomorphata</taxon>
        <taxon>Ovalentaria</taxon>
        <taxon>Blenniimorphae</taxon>
        <taxon>Blenniiformes</taxon>
        <taxon>Gobiesocoidei</taxon>
        <taxon>Gobiesocidae</taxon>
        <taxon>Gobiesocinae</taxon>
        <taxon>Gouania</taxon>
    </lineage>
</organism>
<feature type="signal peptide" evidence="10">
    <location>
        <begin position="1"/>
        <end position="21"/>
    </location>
</feature>
<evidence type="ECO:0000256" key="4">
    <source>
        <dbReference type="ARBA" id="ARBA00022135"/>
    </source>
</evidence>
<name>A0A8C5G741_GOUWI</name>
<evidence type="ECO:0000256" key="8">
    <source>
        <dbReference type="ARBA" id="ARBA00022729"/>
    </source>
</evidence>
<evidence type="ECO:0000256" key="9">
    <source>
        <dbReference type="ARBA" id="ARBA00093407"/>
    </source>
</evidence>
<dbReference type="AlphaFoldDB" id="A0A8C5G741"/>
<proteinExistence type="inferred from homology"/>
<comment type="subcellular location">
    <subcellularLocation>
        <location evidence="1 10">Secreted</location>
    </subcellularLocation>
</comment>
<dbReference type="PANTHER" id="PTHR10541:SF2">
    <property type="entry name" value="PARATHYROID HORMONE"/>
    <property type="match status" value="1"/>
</dbReference>
<protein>
    <recommendedName>
        <fullName evidence="4 10">Parathyroid hormone</fullName>
        <shortName evidence="10">PTH</shortName>
    </recommendedName>
</protein>
<dbReference type="Pfam" id="PF01279">
    <property type="entry name" value="Parathyroid"/>
    <property type="match status" value="1"/>
</dbReference>
<reference evidence="11" key="3">
    <citation type="submission" date="2025-09" db="UniProtKB">
        <authorList>
            <consortium name="Ensembl"/>
        </authorList>
    </citation>
    <scope>IDENTIFICATION</scope>
</reference>
<evidence type="ECO:0000256" key="5">
    <source>
        <dbReference type="ARBA" id="ARBA00022525"/>
    </source>
</evidence>
<dbReference type="GO" id="GO:0005179">
    <property type="term" value="F:hormone activity"/>
    <property type="evidence" value="ECO:0007669"/>
    <property type="project" value="UniProtKB-KW"/>
</dbReference>
<evidence type="ECO:0000256" key="10">
    <source>
        <dbReference type="PIRNR" id="PIRNR001832"/>
    </source>
</evidence>
<comment type="function">
    <text evidence="9 10">Parathyroid hormone elevates calcium level by dissolving the salts in bone and preventing their renal excretion. Acts by binding to its receptor, PTH1R, activating G protein-coupled receptor signaling. Stimulates [1-14C]-2-deoxy-D-glucose (2DG) transport and glycogen synthesis in osteoblastic cells.</text>
</comment>
<evidence type="ECO:0000256" key="1">
    <source>
        <dbReference type="ARBA" id="ARBA00004613"/>
    </source>
</evidence>
<keyword evidence="8 10" id="KW-0732">Signal</keyword>
<dbReference type="PIRSF" id="PIRSF001832">
    <property type="entry name" value="PTH"/>
    <property type="match status" value="1"/>
</dbReference>
<dbReference type="Proteomes" id="UP000694680">
    <property type="component" value="Chromosome 6"/>
</dbReference>
<dbReference type="SMART" id="SM00087">
    <property type="entry name" value="PTH"/>
    <property type="match status" value="1"/>
</dbReference>
<evidence type="ECO:0000313" key="11">
    <source>
        <dbReference type="Ensembl" id="ENSGWIP00000019641.1"/>
    </source>
</evidence>
<dbReference type="PROSITE" id="PS00335">
    <property type="entry name" value="PARATHYROID"/>
    <property type="match status" value="1"/>
</dbReference>
<evidence type="ECO:0000256" key="2">
    <source>
        <dbReference type="ARBA" id="ARBA00006307"/>
    </source>
</evidence>
<sequence length="112" mass="12887">MDYKLLLISVCFLRLSIHCQGRPLSKRTVSEVQLMHNLGAHKQVQDRREWLQLRVRGLHTAAARDGSGPVTAASWRRRKLTVDQLPELKELTAEEIQYALDLLEKLLKSKQS</sequence>
<evidence type="ECO:0000256" key="7">
    <source>
        <dbReference type="ARBA" id="ARBA00022702"/>
    </source>
</evidence>